<proteinExistence type="predicted"/>
<dbReference type="NCBIfam" id="TIGR04348">
    <property type="entry name" value="selenoneine biosynthesis selenosugar synthase SenB"/>
    <property type="match status" value="1"/>
</dbReference>
<dbReference type="KEGG" id="ssal:SPISAL_01305"/>
<protein>
    <submittedName>
        <fullName evidence="2">Group 1 glycosyl transferase</fullName>
    </submittedName>
</protein>
<dbReference type="PATRIC" id="fig|1260251.3.peg.262"/>
<accession>R4V5N1</accession>
<dbReference type="PANTHER" id="PTHR46660">
    <property type="match status" value="1"/>
</dbReference>
<keyword evidence="3" id="KW-1185">Reference proteome</keyword>
<dbReference type="InterPro" id="IPR052622">
    <property type="entry name" value="Glycosyltransferase_G1"/>
</dbReference>
<feature type="domain" description="Glycosyl transferase family 1" evidence="1">
    <location>
        <begin position="144"/>
        <end position="288"/>
    </location>
</feature>
<dbReference type="InterPro" id="IPR027627">
    <property type="entry name" value="Glycosyltransferase_put"/>
</dbReference>
<dbReference type="eggNOG" id="COG0438">
    <property type="taxonomic scope" value="Bacteria"/>
</dbReference>
<dbReference type="InterPro" id="IPR001296">
    <property type="entry name" value="Glyco_trans_1"/>
</dbReference>
<organism evidence="2 3">
    <name type="scientific">Spiribacter salinus M19-40</name>
    <dbReference type="NCBI Taxonomy" id="1260251"/>
    <lineage>
        <taxon>Bacteria</taxon>
        <taxon>Pseudomonadati</taxon>
        <taxon>Pseudomonadota</taxon>
        <taxon>Gammaproteobacteria</taxon>
        <taxon>Chromatiales</taxon>
        <taxon>Ectothiorhodospiraceae</taxon>
        <taxon>Spiribacter</taxon>
    </lineage>
</organism>
<sequence>MKIGLVTPAAPGSLAGNRATATRWASRLRAAGHRVRVRERWDVGDPVFDVLLALHAWRSAPSIAAFAERYPDRPRVVVLTGTDIYRFQHSDPAVTKASLGRAHALIGLHDHVHRDIPARFHPILHTVHQSASPLPPSYRGPLTDRFELCVVGHLREEKDSLRAALAARDLPSDSRIRITQAGRAHTAEWAQAAEAEADANPRYRWVGEIGQGAIRRLYACSRAMVMSSVMEGGANVVSEACVAGLPVLASDIPGNTGLLGDHYPGLYPAQDTAALCALMSRTETDPDFLADLAMRCRALAPRFTPAAEQAALCRAIDAAVEHAHGLS</sequence>
<dbReference type="RefSeq" id="WP_016352667.1">
    <property type="nucleotide sequence ID" value="NC_021291.1"/>
</dbReference>
<dbReference type="Proteomes" id="UP000017881">
    <property type="component" value="Chromosome"/>
</dbReference>
<dbReference type="EMBL" id="CP005963">
    <property type="protein sequence ID" value="AGM40360.1"/>
    <property type="molecule type" value="Genomic_DNA"/>
</dbReference>
<dbReference type="SUPFAM" id="SSF53756">
    <property type="entry name" value="UDP-Glycosyltransferase/glycogen phosphorylase"/>
    <property type="match status" value="1"/>
</dbReference>
<dbReference type="AlphaFoldDB" id="R4V5N1"/>
<gene>
    <name evidence="2" type="ORF">SPISAL_01305</name>
</gene>
<reference evidence="2 3" key="1">
    <citation type="journal article" date="2013" name="Genome Announc.">
        <title>Draft Genome of Spiribacter salinus M19-40, an Abundant Gammaproteobacterium in Aquatic Hypersaline Environments.</title>
        <authorList>
            <person name="Leon M.J."/>
            <person name="Ghai R."/>
            <person name="Fernandez A.B."/>
            <person name="Sanchez-Porro C."/>
            <person name="Rodriguez-Valera F."/>
            <person name="Ventosa A."/>
        </authorList>
    </citation>
    <scope>NUCLEOTIDE SEQUENCE [LARGE SCALE GENOMIC DNA]</scope>
    <source>
        <strain evidence="2 3">M19-40</strain>
    </source>
</reference>
<dbReference type="Gene3D" id="3.40.50.2000">
    <property type="entry name" value="Glycogen Phosphorylase B"/>
    <property type="match status" value="2"/>
</dbReference>
<dbReference type="PANTHER" id="PTHR46660:SF2">
    <property type="entry name" value="GLYCOSYLTRANSFERASE 1 DOMAIN-CONTAINING PROTEIN 1"/>
    <property type="match status" value="1"/>
</dbReference>
<dbReference type="OrthoDB" id="8563324at2"/>
<dbReference type="HOGENOM" id="CLU_865465_0_0_6"/>
<dbReference type="Pfam" id="PF00534">
    <property type="entry name" value="Glycos_transf_1"/>
    <property type="match status" value="1"/>
</dbReference>
<name>R4V5N1_9GAMM</name>
<dbReference type="GO" id="GO:0016757">
    <property type="term" value="F:glycosyltransferase activity"/>
    <property type="evidence" value="ECO:0007669"/>
    <property type="project" value="InterPro"/>
</dbReference>
<evidence type="ECO:0000313" key="2">
    <source>
        <dbReference type="EMBL" id="AGM40360.1"/>
    </source>
</evidence>
<evidence type="ECO:0000313" key="3">
    <source>
        <dbReference type="Proteomes" id="UP000017881"/>
    </source>
</evidence>
<keyword evidence="2" id="KW-0808">Transferase</keyword>
<evidence type="ECO:0000259" key="1">
    <source>
        <dbReference type="Pfam" id="PF00534"/>
    </source>
</evidence>
<dbReference type="CDD" id="cd03801">
    <property type="entry name" value="GT4_PimA-like"/>
    <property type="match status" value="1"/>
</dbReference>